<dbReference type="PANTHER" id="PTHR12341:SF41">
    <property type="entry name" value="5'-3' EXORIBONUCLEASE 2"/>
    <property type="match status" value="1"/>
</dbReference>
<accession>A0A8K0UXI6</accession>
<evidence type="ECO:0000313" key="20">
    <source>
        <dbReference type="Proteomes" id="UP000813824"/>
    </source>
</evidence>
<dbReference type="GO" id="GO:0008270">
    <property type="term" value="F:zinc ion binding"/>
    <property type="evidence" value="ECO:0007669"/>
    <property type="project" value="UniProtKB-KW"/>
</dbReference>
<feature type="compositionally biased region" description="Polar residues" evidence="17">
    <location>
        <begin position="1012"/>
        <end position="1023"/>
    </location>
</feature>
<evidence type="ECO:0000256" key="11">
    <source>
        <dbReference type="ARBA" id="ARBA00023163"/>
    </source>
</evidence>
<evidence type="ECO:0000259" key="18">
    <source>
        <dbReference type="PROSITE" id="PS50158"/>
    </source>
</evidence>
<evidence type="ECO:0000313" key="19">
    <source>
        <dbReference type="EMBL" id="KAH8106273.1"/>
    </source>
</evidence>
<dbReference type="FunFam" id="3.40.50.12390:FF:000003">
    <property type="entry name" value="5'-3' exoribonuclease"/>
    <property type="match status" value="1"/>
</dbReference>
<keyword evidence="16" id="KW-0863">Zinc-finger</keyword>
<protein>
    <recommendedName>
        <fullName evidence="15">5'-3' exoribonuclease</fullName>
        <ecNumber evidence="15">3.1.13.-</ecNumber>
    </recommendedName>
</protein>
<evidence type="ECO:0000256" key="10">
    <source>
        <dbReference type="ARBA" id="ARBA00023054"/>
    </source>
</evidence>
<evidence type="ECO:0000256" key="7">
    <source>
        <dbReference type="ARBA" id="ARBA00022801"/>
    </source>
</evidence>
<evidence type="ECO:0000256" key="15">
    <source>
        <dbReference type="PIRNR" id="PIRNR037239"/>
    </source>
</evidence>
<gene>
    <name evidence="19" type="ORF">BXZ70DRAFT_918955</name>
</gene>
<keyword evidence="5 15" id="KW-0507">mRNA processing</keyword>
<evidence type="ECO:0000256" key="1">
    <source>
        <dbReference type="ARBA" id="ARBA00004123"/>
    </source>
</evidence>
<dbReference type="InterPro" id="IPR004859">
    <property type="entry name" value="Xrn1_N"/>
</dbReference>
<comment type="function">
    <text evidence="13">Possesses 5'-&gt;3' exoribonuclease activity. Required for the processing of nuclear mRNA and rRNA precursors. May promote the termination of transcription by RNA polymerase II. Essential for vegetative cell growth and chromosome segregation.</text>
</comment>
<dbReference type="FunFam" id="1.25.40.1050:FF:000002">
    <property type="entry name" value="5'-3' exoribonuclease"/>
    <property type="match status" value="1"/>
</dbReference>
<organism evidence="19 20">
    <name type="scientific">Cristinia sonorae</name>
    <dbReference type="NCBI Taxonomy" id="1940300"/>
    <lineage>
        <taxon>Eukaryota</taxon>
        <taxon>Fungi</taxon>
        <taxon>Dikarya</taxon>
        <taxon>Basidiomycota</taxon>
        <taxon>Agaricomycotina</taxon>
        <taxon>Agaricomycetes</taxon>
        <taxon>Agaricomycetidae</taxon>
        <taxon>Agaricales</taxon>
        <taxon>Pleurotineae</taxon>
        <taxon>Stephanosporaceae</taxon>
        <taxon>Cristinia</taxon>
    </lineage>
</organism>
<dbReference type="Pfam" id="PF17846">
    <property type="entry name" value="XRN_M"/>
    <property type="match status" value="2"/>
</dbReference>
<dbReference type="PANTHER" id="PTHR12341">
    <property type="entry name" value="5'-&gt;3' EXORIBONUCLEASE"/>
    <property type="match status" value="1"/>
</dbReference>
<evidence type="ECO:0000256" key="13">
    <source>
        <dbReference type="ARBA" id="ARBA00046137"/>
    </source>
</evidence>
<keyword evidence="8 15" id="KW-0269">Exonuclease</keyword>
<dbReference type="PIRSF" id="PIRSF037239">
    <property type="entry name" value="Exonuclease_Xrn2"/>
    <property type="match status" value="1"/>
</dbReference>
<feature type="compositionally biased region" description="Basic and acidic residues" evidence="17">
    <location>
        <begin position="126"/>
        <end position="135"/>
    </location>
</feature>
<feature type="region of interest" description="Disordered" evidence="17">
    <location>
        <begin position="1098"/>
        <end position="1131"/>
    </location>
</feature>
<dbReference type="InterPro" id="IPR027073">
    <property type="entry name" value="5_3_exoribonuclease"/>
</dbReference>
<sequence length="1131" mass="125511">MGVPALFRWLSKKYPKIILPVIEDLEVTVPDGAGNDIAIPIDISDPNPNNIEFDNLYLDMNGIVHPCTHPEGRPPPETEEEMMVEIFKYTERVVNMVRPRKLLFMAIDGVAPRAKMNQQRSRRFRSAQEAKEKDEAHKEAVALWEAMGKVVADDEKNKKVWDSNAITPGTPFMDLLAKSLRYWVAKKLNSDPGWKTMEVIISDASVPGEGEHKIMDFIRRQRSNPGHNPNTRHVIYGLDADLIMLSLATHEPHFRVLREDVFHQEASRNSCRICGQEGHYAAQCTGQREVKKTAERKPFIFLDVAILREYLEAELRVPQSFAFNLEQAIDDWVLLIFFVGNDFLPHLPSLEIREGAIDTLLKIWRDELPRMGGYLTNHGQLVLERVQIILEGLAKREDEIFRRRREAETRQDQMAKRRRIEKEMGSDVNDSGPSSALNLTAGPTAPSTLTGLASLPSKPLASNDFAAHADSIGLGGPKTSETAQLAPKAAQALAGSNRDVVKNRRAIRMANMSAAEMLKAERAGLTPLKPSKSTEAEDPLPEAAPPPVLNTPTATADSVDDSIAEEHSVAQMPSDISMGDALADESLHGVKRKIDDVIEDDTADAIGSEEDDAPPDVQPTYELKLNSDGSVEQEDTVKLWEPGYRERYYRQKFDREHHDVAFRNEVTKRYVEGMAWVLQYYYQGTPSWQWYYPYHFAPFAADFEDVRNMQLNFTTGQPFKPYEQLMGVFPASSRKHIPSVFHGLMTEADSPIIDFYPTSFQIDMNGKRMAWQGVALLPFIDETRLLDAMEPYYAKLTDDEKQRNAWGNNIIFTFEEHPLYPAMEALYGKRKDKDPVPINAEQNHGINGFLLPNPDCLPGTTYYSPLSTVDLPDIKKDRSLSGLYFFPKQSTPHRSMLLPGVKRDSPVLTEEDKDRARRGGRGRGRGSYDNARGRGSSYGGPGYGSNGRENGGYGGRSGHSDYQRPSYGNDSYSQRGGPYPDSSYPQASGYGSYQQPPHTSYQSSPGYPPRQSYDQSTNSSYGNYNARGGPPQNYNSYGRGRGGGGQPRPNGYDNGSYNASYDSAQGGYNAGNSRGGYGGGYGGYGGGNGYGGYGGGGAGGGGYGNGYNPGYTNPRGGGNAPMRSRGRGGRY</sequence>
<dbReference type="Pfam" id="PF03159">
    <property type="entry name" value="XRN_N"/>
    <property type="match status" value="1"/>
</dbReference>
<dbReference type="CDD" id="cd18673">
    <property type="entry name" value="PIN_XRN1-2-like"/>
    <property type="match status" value="1"/>
</dbReference>
<feature type="compositionally biased region" description="Gly residues" evidence="17">
    <location>
        <begin position="1098"/>
        <end position="1107"/>
    </location>
</feature>
<feature type="compositionally biased region" description="Basic and acidic residues" evidence="17">
    <location>
        <begin position="901"/>
        <end position="917"/>
    </location>
</feature>
<dbReference type="OrthoDB" id="372487at2759"/>
<feature type="compositionally biased region" description="Polar residues" evidence="17">
    <location>
        <begin position="983"/>
        <end position="1005"/>
    </location>
</feature>
<dbReference type="GO" id="GO:0000956">
    <property type="term" value="P:nuclear-transcribed mRNA catabolic process"/>
    <property type="evidence" value="ECO:0007669"/>
    <property type="project" value="TreeGrafter"/>
</dbReference>
<dbReference type="EMBL" id="JAEVFJ010000003">
    <property type="protein sequence ID" value="KAH8106273.1"/>
    <property type="molecule type" value="Genomic_DNA"/>
</dbReference>
<dbReference type="EC" id="3.1.13.-" evidence="15"/>
<evidence type="ECO:0000256" key="16">
    <source>
        <dbReference type="PROSITE-ProRule" id="PRU00047"/>
    </source>
</evidence>
<keyword evidence="20" id="KW-1185">Reference proteome</keyword>
<feature type="compositionally biased region" description="Gly residues" evidence="17">
    <location>
        <begin position="936"/>
        <end position="957"/>
    </location>
</feature>
<feature type="compositionally biased region" description="Polar residues" evidence="17">
    <location>
        <begin position="428"/>
        <end position="438"/>
    </location>
</feature>
<keyword evidence="7 15" id="KW-0378">Hydrolase</keyword>
<dbReference type="Gene3D" id="1.25.40.1050">
    <property type="match status" value="1"/>
</dbReference>
<proteinExistence type="inferred from homology"/>
<evidence type="ECO:0000256" key="8">
    <source>
        <dbReference type="ARBA" id="ARBA00022839"/>
    </source>
</evidence>
<dbReference type="GO" id="GO:0006364">
    <property type="term" value="P:rRNA processing"/>
    <property type="evidence" value="ECO:0007669"/>
    <property type="project" value="UniProtKB-KW"/>
</dbReference>
<dbReference type="Gene3D" id="3.40.50.12390">
    <property type="match status" value="2"/>
</dbReference>
<feature type="region of interest" description="Disordered" evidence="17">
    <location>
        <begin position="116"/>
        <end position="135"/>
    </location>
</feature>
<keyword evidence="12" id="KW-0539">Nucleus</keyword>
<keyword evidence="3" id="KW-0806">Transcription termination</keyword>
<feature type="region of interest" description="Disordered" evidence="17">
    <location>
        <begin position="894"/>
        <end position="1058"/>
    </location>
</feature>
<name>A0A8K0UXI6_9AGAR</name>
<evidence type="ECO:0000256" key="17">
    <source>
        <dbReference type="SAM" id="MobiDB-lite"/>
    </source>
</evidence>
<feature type="region of interest" description="Disordered" evidence="17">
    <location>
        <begin position="522"/>
        <end position="555"/>
    </location>
</feature>
<comment type="similarity">
    <text evidence="2 15">Belongs to the 5'-3' exonuclease family. XRN2/RAT1 subfamily.</text>
</comment>
<feature type="region of interest" description="Disordered" evidence="17">
    <location>
        <begin position="406"/>
        <end position="443"/>
    </location>
</feature>
<evidence type="ECO:0000256" key="3">
    <source>
        <dbReference type="ARBA" id="ARBA00022472"/>
    </source>
</evidence>
<evidence type="ECO:0000256" key="12">
    <source>
        <dbReference type="ARBA" id="ARBA00023242"/>
    </source>
</evidence>
<dbReference type="GO" id="GO:0003723">
    <property type="term" value="F:RNA binding"/>
    <property type="evidence" value="ECO:0007669"/>
    <property type="project" value="TreeGrafter"/>
</dbReference>
<keyword evidence="16" id="KW-0862">Zinc</keyword>
<keyword evidence="11" id="KW-0804">Transcription</keyword>
<dbReference type="Pfam" id="PF00098">
    <property type="entry name" value="zf-CCHC"/>
    <property type="match status" value="1"/>
</dbReference>
<keyword evidence="16" id="KW-0479">Metal-binding</keyword>
<keyword evidence="9" id="KW-0805">Transcription regulation</keyword>
<comment type="caution">
    <text evidence="19">The sequence shown here is derived from an EMBL/GenBank/DDBJ whole genome shotgun (WGS) entry which is preliminary data.</text>
</comment>
<dbReference type="InterPro" id="IPR041412">
    <property type="entry name" value="Xrn1_helical"/>
</dbReference>
<dbReference type="PROSITE" id="PS50158">
    <property type="entry name" value="ZF_CCHC"/>
    <property type="match status" value="1"/>
</dbReference>
<dbReference type="FunFam" id="3.40.50.12390:FF:000005">
    <property type="entry name" value="5'-3' exoribonuclease 2"/>
    <property type="match status" value="1"/>
</dbReference>
<dbReference type="GO" id="GO:0006353">
    <property type="term" value="P:DNA-templated transcription termination"/>
    <property type="evidence" value="ECO:0007669"/>
    <property type="project" value="UniProtKB-KW"/>
</dbReference>
<dbReference type="GO" id="GO:0005634">
    <property type="term" value="C:nucleus"/>
    <property type="evidence" value="ECO:0007669"/>
    <property type="project" value="UniProtKB-SubCell"/>
</dbReference>
<keyword evidence="4" id="KW-0698">rRNA processing</keyword>
<dbReference type="SMART" id="SM00343">
    <property type="entry name" value="ZnF_C2HC"/>
    <property type="match status" value="1"/>
</dbReference>
<evidence type="ECO:0000256" key="2">
    <source>
        <dbReference type="ARBA" id="ARBA00006994"/>
    </source>
</evidence>
<dbReference type="GO" id="GO:0004534">
    <property type="term" value="F:5'-3' RNA exonuclease activity"/>
    <property type="evidence" value="ECO:0007669"/>
    <property type="project" value="UniProtKB-UniRule"/>
</dbReference>
<evidence type="ECO:0000256" key="4">
    <source>
        <dbReference type="ARBA" id="ARBA00022552"/>
    </source>
</evidence>
<comment type="function">
    <text evidence="15">Possesses 5'-&gt;3' exoribonuclease activity. May promote termination of transcription by RNA polymerase II.</text>
</comment>
<evidence type="ECO:0000256" key="14">
    <source>
        <dbReference type="ARBA" id="ARBA00046943"/>
    </source>
</evidence>
<keyword evidence="10" id="KW-0175">Coiled coil</keyword>
<reference evidence="19" key="1">
    <citation type="journal article" date="2021" name="New Phytol.">
        <title>Evolutionary innovations through gain and loss of genes in the ectomycorrhizal Boletales.</title>
        <authorList>
            <person name="Wu G."/>
            <person name="Miyauchi S."/>
            <person name="Morin E."/>
            <person name="Kuo A."/>
            <person name="Drula E."/>
            <person name="Varga T."/>
            <person name="Kohler A."/>
            <person name="Feng B."/>
            <person name="Cao Y."/>
            <person name="Lipzen A."/>
            <person name="Daum C."/>
            <person name="Hundley H."/>
            <person name="Pangilinan J."/>
            <person name="Johnson J."/>
            <person name="Barry K."/>
            <person name="LaButti K."/>
            <person name="Ng V."/>
            <person name="Ahrendt S."/>
            <person name="Min B."/>
            <person name="Choi I.G."/>
            <person name="Park H."/>
            <person name="Plett J.M."/>
            <person name="Magnuson J."/>
            <person name="Spatafora J.W."/>
            <person name="Nagy L.G."/>
            <person name="Henrissat B."/>
            <person name="Grigoriev I.V."/>
            <person name="Yang Z.L."/>
            <person name="Xu J."/>
            <person name="Martin F.M."/>
        </authorList>
    </citation>
    <scope>NUCLEOTIDE SEQUENCE</scope>
    <source>
        <strain evidence="19">KKN 215</strain>
    </source>
</reference>
<evidence type="ECO:0000256" key="9">
    <source>
        <dbReference type="ARBA" id="ARBA00023015"/>
    </source>
</evidence>
<dbReference type="InterPro" id="IPR017151">
    <property type="entry name" value="Xrn2/3/4"/>
</dbReference>
<comment type="subunit">
    <text evidence="14">Interacts with RAI1; the interaction is direct, stabilizes RAT1 protein structure and may stimulate its exoribonuclease activity. The interaction also stimulates RAI1 pyrophosphohydrolase activity, probably by recruiting it to mRNA substrates.</text>
</comment>
<dbReference type="InterPro" id="IPR001878">
    <property type="entry name" value="Znf_CCHC"/>
</dbReference>
<feature type="compositionally biased region" description="Basic and acidic residues" evidence="17">
    <location>
        <begin position="406"/>
        <end position="425"/>
    </location>
</feature>
<dbReference type="AlphaFoldDB" id="A0A8K0UXI6"/>
<evidence type="ECO:0000256" key="5">
    <source>
        <dbReference type="ARBA" id="ARBA00022664"/>
    </source>
</evidence>
<evidence type="ECO:0000256" key="6">
    <source>
        <dbReference type="ARBA" id="ARBA00022722"/>
    </source>
</evidence>
<comment type="subcellular location">
    <subcellularLocation>
        <location evidence="1">Nucleus</location>
    </subcellularLocation>
</comment>
<feature type="domain" description="CCHC-type" evidence="18">
    <location>
        <begin position="271"/>
        <end position="284"/>
    </location>
</feature>
<dbReference type="GO" id="GO:0006397">
    <property type="term" value="P:mRNA processing"/>
    <property type="evidence" value="ECO:0007669"/>
    <property type="project" value="UniProtKB-UniRule"/>
</dbReference>
<dbReference type="Proteomes" id="UP000813824">
    <property type="component" value="Unassembled WGS sequence"/>
</dbReference>
<keyword evidence="6 15" id="KW-0540">Nuclease</keyword>